<name>A0A1E2UL85_9GAMM</name>
<dbReference type="InterPro" id="IPR001608">
    <property type="entry name" value="Ala_racemase_N"/>
</dbReference>
<gene>
    <name evidence="6" type="ORF">A3196_01105</name>
</gene>
<dbReference type="PROSITE" id="PS01211">
    <property type="entry name" value="UPF0001"/>
    <property type="match status" value="1"/>
</dbReference>
<dbReference type="RefSeq" id="WP_069019431.1">
    <property type="nucleotide sequence ID" value="NZ_LVJY01000003.1"/>
</dbReference>
<dbReference type="InterPro" id="IPR029066">
    <property type="entry name" value="PLP-binding_barrel"/>
</dbReference>
<comment type="similarity">
    <text evidence="2 4">Belongs to the pyridoxal phosphate-binding protein YggS/PROSC family.</text>
</comment>
<dbReference type="PIRSF" id="PIRSF004848">
    <property type="entry name" value="YBL036c_PLPDEIII"/>
    <property type="match status" value="1"/>
</dbReference>
<dbReference type="STRING" id="1818881.A3196_01105"/>
<comment type="caution">
    <text evidence="6">The sequence shown here is derived from an EMBL/GenBank/DDBJ whole genome shotgun (WGS) entry which is preliminary data.</text>
</comment>
<comment type="function">
    <text evidence="2">Pyridoxal 5'-phosphate (PLP)-binding protein, which is involved in PLP homeostasis.</text>
</comment>
<keyword evidence="1 2" id="KW-0663">Pyridoxal phosphate</keyword>
<dbReference type="AlphaFoldDB" id="A0A1E2UL85"/>
<evidence type="ECO:0000313" key="6">
    <source>
        <dbReference type="EMBL" id="ODB95469.1"/>
    </source>
</evidence>
<evidence type="ECO:0000256" key="3">
    <source>
        <dbReference type="PIRSR" id="PIRSR004848-1"/>
    </source>
</evidence>
<dbReference type="OrthoDB" id="9804072at2"/>
<evidence type="ECO:0000259" key="5">
    <source>
        <dbReference type="Pfam" id="PF01168"/>
    </source>
</evidence>
<organism evidence="6 7">
    <name type="scientific">Candidatus Thiodiazotropha endoloripes</name>
    <dbReference type="NCBI Taxonomy" id="1818881"/>
    <lineage>
        <taxon>Bacteria</taxon>
        <taxon>Pseudomonadati</taxon>
        <taxon>Pseudomonadota</taxon>
        <taxon>Gammaproteobacteria</taxon>
        <taxon>Chromatiales</taxon>
        <taxon>Sedimenticolaceae</taxon>
        <taxon>Candidatus Thiodiazotropha</taxon>
    </lineage>
</organism>
<dbReference type="Gene3D" id="3.20.20.10">
    <property type="entry name" value="Alanine racemase"/>
    <property type="match status" value="1"/>
</dbReference>
<dbReference type="PANTHER" id="PTHR10146:SF14">
    <property type="entry name" value="PYRIDOXAL PHOSPHATE HOMEOSTASIS PROTEIN"/>
    <property type="match status" value="1"/>
</dbReference>
<dbReference type="GO" id="GO:0030170">
    <property type="term" value="F:pyridoxal phosphate binding"/>
    <property type="evidence" value="ECO:0007669"/>
    <property type="project" value="UniProtKB-UniRule"/>
</dbReference>
<dbReference type="SUPFAM" id="SSF51419">
    <property type="entry name" value="PLP-binding barrel"/>
    <property type="match status" value="1"/>
</dbReference>
<proteinExistence type="inferred from homology"/>
<feature type="domain" description="Alanine racemase N-terminal" evidence="5">
    <location>
        <begin position="18"/>
        <end position="233"/>
    </location>
</feature>
<evidence type="ECO:0000256" key="4">
    <source>
        <dbReference type="RuleBase" id="RU004514"/>
    </source>
</evidence>
<dbReference type="PANTHER" id="PTHR10146">
    <property type="entry name" value="PROLINE SYNTHETASE CO-TRANSCRIBED BACTERIAL HOMOLOG PROTEIN"/>
    <property type="match status" value="1"/>
</dbReference>
<dbReference type="InterPro" id="IPR011078">
    <property type="entry name" value="PyrdxlP_homeostasis"/>
</dbReference>
<accession>A0A1E2UL85</accession>
<dbReference type="Pfam" id="PF01168">
    <property type="entry name" value="Ala_racemase_N"/>
    <property type="match status" value="1"/>
</dbReference>
<sequence>MTDNTVSTPDQLRQRFEAVEQRIQQATAACQRETDSVELLAVSKTRSSEEIRALAALGQRMFGENYLQEAISKIEQLAELNLCWHFIGRIQSNKTRPIAEHFDWVHSVASLKHATRLSQQRPEGMSPLNICLQVNTSGEASKDGHSPEELAQLLPAYQQLDRIIVRGLMTIPAPVAETEDPKQSLKLLHILRDQLKTADNPLNTLSMGMSDDLEDAICEGSTIVRIGTAIFGPRNYN</sequence>
<dbReference type="FunFam" id="3.20.20.10:FF:000018">
    <property type="entry name" value="Pyridoxal phosphate homeostasis protein"/>
    <property type="match status" value="1"/>
</dbReference>
<dbReference type="Proteomes" id="UP000094849">
    <property type="component" value="Unassembled WGS sequence"/>
</dbReference>
<feature type="modified residue" description="N6-(pyridoxal phosphate)lysine" evidence="2 3">
    <location>
        <position position="44"/>
    </location>
</feature>
<dbReference type="NCBIfam" id="TIGR00044">
    <property type="entry name" value="YggS family pyridoxal phosphate-dependent enzyme"/>
    <property type="match status" value="1"/>
</dbReference>
<evidence type="ECO:0000256" key="1">
    <source>
        <dbReference type="ARBA" id="ARBA00022898"/>
    </source>
</evidence>
<evidence type="ECO:0000313" key="7">
    <source>
        <dbReference type="Proteomes" id="UP000094849"/>
    </source>
</evidence>
<protein>
    <recommendedName>
        <fullName evidence="2">Pyridoxal phosphate homeostasis protein</fullName>
        <shortName evidence="2">PLP homeostasis protein</shortName>
    </recommendedName>
</protein>
<reference evidence="6 7" key="1">
    <citation type="submission" date="2016-03" db="EMBL/GenBank/DDBJ databases">
        <title>Chemosynthetic sulphur-oxidizing symbionts of marine invertebrate animals are capable of nitrogen fixation.</title>
        <authorList>
            <person name="Petersen J.M."/>
            <person name="Kemper A."/>
            <person name="Gruber-Vodicka H."/>
            <person name="Cardini U."/>
            <person name="Geest Mvander."/>
            <person name="Kleiner M."/>
            <person name="Bulgheresi S."/>
            <person name="Fussmann M."/>
            <person name="Herbold C."/>
            <person name="Seah B.K.B."/>
            <person name="Antony C.Paul."/>
            <person name="Liu D."/>
            <person name="Belitz A."/>
            <person name="Weber M."/>
        </authorList>
    </citation>
    <scope>NUCLEOTIDE SEQUENCE [LARGE SCALE GENOMIC DNA]</scope>
    <source>
        <strain evidence="6">G_D</strain>
    </source>
</reference>
<evidence type="ECO:0000256" key="2">
    <source>
        <dbReference type="HAMAP-Rule" id="MF_02087"/>
    </source>
</evidence>
<comment type="cofactor">
    <cofactor evidence="3">
        <name>pyridoxal 5'-phosphate</name>
        <dbReference type="ChEBI" id="CHEBI:597326"/>
    </cofactor>
</comment>
<dbReference type="HAMAP" id="MF_02087">
    <property type="entry name" value="PLP_homeostasis"/>
    <property type="match status" value="1"/>
</dbReference>
<dbReference type="EMBL" id="LVJZ01000003">
    <property type="protein sequence ID" value="ODB95469.1"/>
    <property type="molecule type" value="Genomic_DNA"/>
</dbReference>
<keyword evidence="7" id="KW-1185">Reference proteome</keyword>
<dbReference type="CDD" id="cd06824">
    <property type="entry name" value="PLPDE_III_Yggs_like"/>
    <property type="match status" value="1"/>
</dbReference>